<sequence length="88" mass="10365">MVNAAQQWPEQMASYSTQSPQLLDPTLLRAARLFYRAYKEVHRERMDRPVGVAIDRLSYRGQLIFQRKPILLFTESFVPFEQIESGLY</sequence>
<protein>
    <submittedName>
        <fullName evidence="1">Uncharacterized protein</fullName>
    </submittedName>
</protein>
<accession>A0AAU8JE32</accession>
<dbReference type="RefSeq" id="WP_054465539.1">
    <property type="nucleotide sequence ID" value="NZ_CP159837.1"/>
</dbReference>
<dbReference type="EMBL" id="CP159837">
    <property type="protein sequence ID" value="XCM37001.1"/>
    <property type="molecule type" value="Genomic_DNA"/>
</dbReference>
<dbReference type="AlphaFoldDB" id="A0AAU8JE32"/>
<name>A0AAU8JE32_9CYAN</name>
<reference evidence="1" key="1">
    <citation type="submission" date="2024-07" db="EMBL/GenBank/DDBJ databases">
        <authorList>
            <person name="Kim Y.J."/>
            <person name="Jeong J.Y."/>
        </authorList>
    </citation>
    <scope>NUCLEOTIDE SEQUENCE</scope>
    <source>
        <strain evidence="1">GIHE-MW2</strain>
    </source>
</reference>
<evidence type="ECO:0000313" key="1">
    <source>
        <dbReference type="EMBL" id="XCM37001.1"/>
    </source>
</evidence>
<gene>
    <name evidence="1" type="ORF">ABWT76_005804</name>
</gene>
<organism evidence="1">
    <name type="scientific">Planktothricoides raciborskii GIHE-MW2</name>
    <dbReference type="NCBI Taxonomy" id="2792601"/>
    <lineage>
        <taxon>Bacteria</taxon>
        <taxon>Bacillati</taxon>
        <taxon>Cyanobacteriota</taxon>
        <taxon>Cyanophyceae</taxon>
        <taxon>Oscillatoriophycideae</taxon>
        <taxon>Oscillatoriales</taxon>
        <taxon>Oscillatoriaceae</taxon>
        <taxon>Planktothricoides</taxon>
    </lineage>
</organism>
<proteinExistence type="predicted"/>